<dbReference type="GO" id="GO:0075521">
    <property type="term" value="P:microtubule-dependent intracellular transport of viral material towards nucleus"/>
    <property type="evidence" value="ECO:0007669"/>
    <property type="project" value="UniProtKB-UniRule"/>
</dbReference>
<proteinExistence type="inferred from homology"/>
<comment type="function">
    <text evidence="15">Minor protein of the capsid that localizes along the inner surface of the virion, within the central cavities beneath the L1 pentamers. Plays a role in capsid stabilization through interaction with the major capsid protein L1. Once the virion enters the host cell, L2 escorts the genomic DNA into the nucleus by promoting escape from the endosomal compartments and traffic through the host Golgi network. Mechanistically, the C-terminus of L2 possesses a cell-penetrating peptide that protudes from the host endosome, interacts with host cytoplasmic retromer cargo and thereby mediates the capsid delivery to the host trans-Golgi network. Plays a role through its interaction with host dynein in the intracellular microtubule-dependent transport of viral capsid toward the nucleus. Mediates the viral genome import into the nucleus through binding to host importins. Once within the nucleus, L2 localizes viral genomes to host PML bodies in order to activate early gene expression for establishment of infection. Later on, promotes late gene expression by interacting with the viral E2 protein and by inhibiting its transcriptional activation functions. During virion assembly, encapsidates the genome by direct interaction with the viral DNA.</text>
</comment>
<dbReference type="GO" id="GO:0003677">
    <property type="term" value="F:DNA binding"/>
    <property type="evidence" value="ECO:0007669"/>
    <property type="project" value="UniProtKB-UniRule"/>
</dbReference>
<keyword evidence="9 15" id="KW-1177">Microtubular inwards viral transport</keyword>
<evidence type="ECO:0000256" key="1">
    <source>
        <dbReference type="ARBA" id="ARBA00022524"/>
    </source>
</evidence>
<evidence type="ECO:0000256" key="9">
    <source>
        <dbReference type="ARBA" id="ARBA00022952"/>
    </source>
</evidence>
<feature type="compositionally biased region" description="Low complexity" evidence="16">
    <location>
        <begin position="221"/>
        <end position="236"/>
    </location>
</feature>
<evidence type="ECO:0000256" key="16">
    <source>
        <dbReference type="SAM" id="MobiDB-lite"/>
    </source>
</evidence>
<evidence type="ECO:0000256" key="4">
    <source>
        <dbReference type="ARBA" id="ARBA00022562"/>
    </source>
</evidence>
<sequence length="476" mass="50808">MSASHGVLTVPRRTRVRRAVRRPRASVQDLYPTCRTGDCPPDVVNKVEGTTLADKLLQWLSSFIYLGNLGIGTGRGGGGRFGYTPVGRPSGPEGGVRVARPSITIDPLGAVDVIPLDTLGPDAPAIVPLSEVVETDLGAGAGGLGEVPETELTSGGAPVLDTTHTWLPPGSEGGFTATFPNPSFDGDVISGPSNSDPVVRGDVFVTGDMDVSVGREEWELDSFSGPGPSTSTPDPSVRVSARTRGGLTGRQYEQIELQDLAALGGGGNRESYAFDNPVFDSGSVEFAVDYHGDPPFQDLQKLGPVETYRSSRGVSVSRVGHRGTMSTRSGRNIGAQVHYFHILSSIAPEESLVSGPVSGRPGEDAFEEISLTSFPSLYSESELLDEEVIEPSGHLVIGSGRESRPYPTEVMYRPPVVTFDLSFEQGIEPAVYMTPKPPHGSIPGIIILVDSPDTSGVFDLHPSLLRRRRKRRYMWN</sequence>
<keyword evidence="14 15" id="KW-1160">Virus entry into host cell</keyword>
<dbReference type="Pfam" id="PF00513">
    <property type="entry name" value="Late_protein_L2"/>
    <property type="match status" value="1"/>
</dbReference>
<comment type="subcellular location">
    <subcellularLocation>
        <location evidence="15">Virion</location>
    </subcellularLocation>
    <subcellularLocation>
        <location evidence="15">Host nucleus</location>
    </subcellularLocation>
</comment>
<reference evidence="17" key="1">
    <citation type="journal article" date="2017" name="J. Vet. Med. Sci.">
        <title>Isolation of equine papillomavirus type 1 from racing horse in Japan.</title>
        <authorList>
            <person name="Dong J."/>
            <person name="Zhu W."/>
            <person name="Yamashita N."/>
            <person name="Chambers J.K."/>
            <person name="Uchida K."/>
            <person name="Kuwano A."/>
            <person name="Haga T."/>
        </authorList>
    </citation>
    <scope>NUCLEOTIDE SEQUENCE</scope>
    <source>
        <strain evidence="17">150904</strain>
    </source>
</reference>
<gene>
    <name evidence="15 17" type="primary">L2</name>
</gene>
<keyword evidence="8 15" id="KW-0426">Late protein</keyword>
<dbReference type="GO" id="GO:0042025">
    <property type="term" value="C:host cell nucleus"/>
    <property type="evidence" value="ECO:0007669"/>
    <property type="project" value="UniProtKB-SubCell"/>
</dbReference>
<feature type="region of interest" description="Disordered" evidence="16">
    <location>
        <begin position="219"/>
        <end position="239"/>
    </location>
</feature>
<evidence type="ECO:0000256" key="6">
    <source>
        <dbReference type="ARBA" id="ARBA00022812"/>
    </source>
</evidence>
<keyword evidence="3 15" id="KW-0167">Capsid protein</keyword>
<protein>
    <recommendedName>
        <fullName evidence="15">Minor capsid protein L2</fullName>
    </recommendedName>
</protein>
<organism evidence="17">
    <name type="scientific">Equus caballus papillomavirus 1</name>
    <name type="common">EcPV-1</name>
    <dbReference type="NCBI Taxonomy" id="333920"/>
    <lineage>
        <taxon>Viruses</taxon>
        <taxon>Monodnaviria</taxon>
        <taxon>Shotokuvirae</taxon>
        <taxon>Cossaviricota</taxon>
        <taxon>Papovaviricetes</taxon>
        <taxon>Zurhausenvirales</taxon>
        <taxon>Papillomaviridae</taxon>
        <taxon>Firstpapillomavirinae</taxon>
        <taxon>Zetapapillomavirus</taxon>
        <taxon>Zetapapillomavirus 1</taxon>
    </lineage>
</organism>
<keyword evidence="4 15" id="KW-1048">Host nucleus</keyword>
<organismHost>
    <name type="scientific">Equus caballus</name>
    <name type="common">Horse</name>
    <dbReference type="NCBI Taxonomy" id="9796"/>
</organismHost>
<comment type="PTM">
    <text evidence="15">Highly phosphorylated.</text>
</comment>
<dbReference type="GO" id="GO:0075732">
    <property type="term" value="P:viral penetration into host nucleus"/>
    <property type="evidence" value="ECO:0007669"/>
    <property type="project" value="UniProtKB-KW"/>
</dbReference>
<keyword evidence="2 15" id="KW-0597">Phosphoprotein</keyword>
<keyword evidence="7 15" id="KW-0946">Virion</keyword>
<dbReference type="GO" id="GO:0019028">
    <property type="term" value="C:viral capsid"/>
    <property type="evidence" value="ECO:0007669"/>
    <property type="project" value="UniProtKB-UniRule"/>
</dbReference>
<evidence type="ECO:0000256" key="8">
    <source>
        <dbReference type="ARBA" id="ARBA00022921"/>
    </source>
</evidence>
<keyword evidence="11 15" id="KW-1176">Cytoplasmic inwards viral transport</keyword>
<keyword evidence="12 15" id="KW-0238">DNA-binding</keyword>
<evidence type="ECO:0000256" key="13">
    <source>
        <dbReference type="ARBA" id="ARBA00023157"/>
    </source>
</evidence>
<dbReference type="GO" id="GO:0043657">
    <property type="term" value="C:host cell"/>
    <property type="evidence" value="ECO:0007669"/>
    <property type="project" value="GOC"/>
</dbReference>
<comment type="caution">
    <text evidence="15">Lacks conserved residue(s) required for the propagation of feature annotation.</text>
</comment>
<evidence type="ECO:0000256" key="11">
    <source>
        <dbReference type="ARBA" id="ARBA00023120"/>
    </source>
</evidence>
<evidence type="ECO:0000256" key="2">
    <source>
        <dbReference type="ARBA" id="ARBA00022553"/>
    </source>
</evidence>
<keyword evidence="10" id="KW-1039">Host endosome</keyword>
<evidence type="ECO:0000256" key="14">
    <source>
        <dbReference type="ARBA" id="ARBA00023296"/>
    </source>
</evidence>
<dbReference type="GO" id="GO:0005198">
    <property type="term" value="F:structural molecule activity"/>
    <property type="evidence" value="ECO:0007669"/>
    <property type="project" value="UniProtKB-UniRule"/>
</dbReference>
<dbReference type="GO" id="GO:0046718">
    <property type="term" value="P:symbiont entry into host cell"/>
    <property type="evidence" value="ECO:0007669"/>
    <property type="project" value="UniProtKB-KW"/>
</dbReference>
<dbReference type="HAMAP" id="MF_04003">
    <property type="entry name" value="PPV_L2"/>
    <property type="match status" value="1"/>
</dbReference>
<evidence type="ECO:0000313" key="17">
    <source>
        <dbReference type="EMBL" id="ATL25018.1"/>
    </source>
</evidence>
<keyword evidence="5 15" id="KW-0945">Host-virus interaction</keyword>
<keyword evidence="6" id="KW-1040">Host Golgi apparatus</keyword>
<keyword evidence="1 15" id="KW-1163">Viral penetration into host nucleus</keyword>
<comment type="similarity">
    <text evidence="15">Belongs to the papillomaviridae L2 protein family.</text>
</comment>
<evidence type="ECO:0000256" key="7">
    <source>
        <dbReference type="ARBA" id="ARBA00022844"/>
    </source>
</evidence>
<keyword evidence="13" id="KW-1015">Disulfide bond</keyword>
<evidence type="ECO:0000256" key="12">
    <source>
        <dbReference type="ARBA" id="ARBA00023125"/>
    </source>
</evidence>
<evidence type="ECO:0000256" key="3">
    <source>
        <dbReference type="ARBA" id="ARBA00022561"/>
    </source>
</evidence>
<evidence type="ECO:0000256" key="15">
    <source>
        <dbReference type="HAMAP-Rule" id="MF_04003"/>
    </source>
</evidence>
<dbReference type="InterPro" id="IPR000784">
    <property type="entry name" value="Late_L2"/>
</dbReference>
<accession>A0A291Q0A7</accession>
<dbReference type="EMBL" id="MF288893">
    <property type="protein sequence ID" value="ATL25018.1"/>
    <property type="molecule type" value="Genomic_DNA"/>
</dbReference>
<name>A0A291Q0A7_ECPV1</name>
<evidence type="ECO:0000256" key="10">
    <source>
        <dbReference type="ARBA" id="ARBA00023046"/>
    </source>
</evidence>
<comment type="subunit">
    <text evidence="15">Interacts with major capsid protein L1. Interacts with E2; this interaction inhibits E2 transcriptional activity but not the DNA replication function E2. Interacts with host HSPA8; this interaction is required for L2 nuclear translocation. Interacts with host importins KPNB2 and KPNB3. Forms a complex with importin alpha2-beta1 heterodimers via interaction with the importin alpha2 adapter. Interacts with host DYNLT1; this interaction is essential for virus intracellular transport during entry. Interacts (via C-terminus) with host retromer subunits VPS35 AND VPS29.</text>
</comment>
<evidence type="ECO:0000256" key="5">
    <source>
        <dbReference type="ARBA" id="ARBA00022581"/>
    </source>
</evidence>